<dbReference type="PROSITE" id="PS51318">
    <property type="entry name" value="TAT"/>
    <property type="match status" value="1"/>
</dbReference>
<accession>A0ABS3F8S0</accession>
<sequence length="241" mass="25433">MCDLPEEPLAKVAFSRRHLLKAGAAVALTPFSISQAFAASATSAANAIPPSLALSRLMEGNVRYAANTPNERDFSAGRAARAKSQFPIAAILSCADSRVAPELLFDQNPGDLFIMRVAGNVMSPDLLASLEYGVKFLGAPLVMVLGHSNCGAVSAAISVLQDQTELPGHLPDLIASIKPAVAQAKASHPTDLLESSIAENVRLQVAQLKKSSPIVDRYYADQKIDIVGAVYDLKTGRIALV</sequence>
<dbReference type="InterPro" id="IPR001765">
    <property type="entry name" value="Carbonic_anhydrase"/>
</dbReference>
<dbReference type="Proteomes" id="UP000664761">
    <property type="component" value="Unassembled WGS sequence"/>
</dbReference>
<comment type="catalytic activity">
    <reaction evidence="5">
        <text>hydrogencarbonate + H(+) = CO2 + H2O</text>
        <dbReference type="Rhea" id="RHEA:10748"/>
        <dbReference type="ChEBI" id="CHEBI:15377"/>
        <dbReference type="ChEBI" id="CHEBI:15378"/>
        <dbReference type="ChEBI" id="CHEBI:16526"/>
        <dbReference type="ChEBI" id="CHEBI:17544"/>
        <dbReference type="EC" id="4.2.1.1"/>
    </reaction>
</comment>
<dbReference type="EC" id="4.2.1.1" evidence="2"/>
<name>A0ABS3F8S0_9PROT</name>
<feature type="signal peptide" evidence="6">
    <location>
        <begin position="1"/>
        <end position="38"/>
    </location>
</feature>
<dbReference type="InterPro" id="IPR015892">
    <property type="entry name" value="Carbonic_anhydrase_CS"/>
</dbReference>
<dbReference type="CDD" id="cd03378">
    <property type="entry name" value="beta_CA_cladeC"/>
    <property type="match status" value="1"/>
</dbReference>
<dbReference type="InterPro" id="IPR006311">
    <property type="entry name" value="TAT_signal"/>
</dbReference>
<evidence type="ECO:0000313" key="7">
    <source>
        <dbReference type="EMBL" id="MBO0334912.1"/>
    </source>
</evidence>
<comment type="similarity">
    <text evidence="1">Belongs to the beta-class carbonic anhydrase family.</text>
</comment>
<dbReference type="Pfam" id="PF00484">
    <property type="entry name" value="Pro_CA"/>
    <property type="match status" value="1"/>
</dbReference>
<dbReference type="PROSITE" id="PS00704">
    <property type="entry name" value="PROK_CO2_ANHYDRASE_1"/>
    <property type="match status" value="1"/>
</dbReference>
<dbReference type="SMART" id="SM00947">
    <property type="entry name" value="Pro_CA"/>
    <property type="match status" value="1"/>
</dbReference>
<gene>
    <name evidence="7" type="ORF">J0X12_14900</name>
</gene>
<organism evidence="7 8">
    <name type="scientific">Sneathiella sedimenti</name>
    <dbReference type="NCBI Taxonomy" id="2816034"/>
    <lineage>
        <taxon>Bacteria</taxon>
        <taxon>Pseudomonadati</taxon>
        <taxon>Pseudomonadota</taxon>
        <taxon>Alphaproteobacteria</taxon>
        <taxon>Sneathiellales</taxon>
        <taxon>Sneathiellaceae</taxon>
        <taxon>Sneathiella</taxon>
    </lineage>
</organism>
<keyword evidence="8" id="KW-1185">Reference proteome</keyword>
<evidence type="ECO:0000256" key="3">
    <source>
        <dbReference type="ARBA" id="ARBA00022833"/>
    </source>
</evidence>
<evidence type="ECO:0000256" key="5">
    <source>
        <dbReference type="ARBA" id="ARBA00048348"/>
    </source>
</evidence>
<dbReference type="SUPFAM" id="SSF53056">
    <property type="entry name" value="beta-carbonic anhydrase, cab"/>
    <property type="match status" value="1"/>
</dbReference>
<keyword evidence="3" id="KW-0862">Zinc</keyword>
<proteinExistence type="inferred from homology"/>
<evidence type="ECO:0000256" key="6">
    <source>
        <dbReference type="SAM" id="SignalP"/>
    </source>
</evidence>
<feature type="chain" id="PRO_5045761731" description="carbonic anhydrase" evidence="6">
    <location>
        <begin position="39"/>
        <end position="241"/>
    </location>
</feature>
<evidence type="ECO:0000256" key="2">
    <source>
        <dbReference type="ARBA" id="ARBA00012925"/>
    </source>
</evidence>
<dbReference type="Gene3D" id="3.40.1050.10">
    <property type="entry name" value="Carbonic anhydrase"/>
    <property type="match status" value="1"/>
</dbReference>
<dbReference type="PANTHER" id="PTHR11002:SF79">
    <property type="entry name" value="CARBONIC ANHYDRASE 2"/>
    <property type="match status" value="1"/>
</dbReference>
<dbReference type="RefSeq" id="WP_207047228.1">
    <property type="nucleotide sequence ID" value="NZ_JAFLNC010000005.1"/>
</dbReference>
<dbReference type="InterPro" id="IPR036874">
    <property type="entry name" value="Carbonic_anhydrase_sf"/>
</dbReference>
<reference evidence="7 8" key="1">
    <citation type="submission" date="2021-03" db="EMBL/GenBank/DDBJ databases">
        <title>Sneathiella sp. CAU 1612 isolated from Kang Won-do.</title>
        <authorList>
            <person name="Kim W."/>
        </authorList>
    </citation>
    <scope>NUCLEOTIDE SEQUENCE [LARGE SCALE GENOMIC DNA]</scope>
    <source>
        <strain evidence="7 8">CAU 1612</strain>
    </source>
</reference>
<evidence type="ECO:0000256" key="4">
    <source>
        <dbReference type="ARBA" id="ARBA00023239"/>
    </source>
</evidence>
<dbReference type="EMBL" id="JAFLNC010000005">
    <property type="protein sequence ID" value="MBO0334912.1"/>
    <property type="molecule type" value="Genomic_DNA"/>
</dbReference>
<evidence type="ECO:0000256" key="1">
    <source>
        <dbReference type="ARBA" id="ARBA00006217"/>
    </source>
</evidence>
<comment type="caution">
    <text evidence="7">The sequence shown here is derived from an EMBL/GenBank/DDBJ whole genome shotgun (WGS) entry which is preliminary data.</text>
</comment>
<keyword evidence="6" id="KW-0732">Signal</keyword>
<dbReference type="PANTHER" id="PTHR11002">
    <property type="entry name" value="CARBONIC ANHYDRASE"/>
    <property type="match status" value="1"/>
</dbReference>
<evidence type="ECO:0000313" key="8">
    <source>
        <dbReference type="Proteomes" id="UP000664761"/>
    </source>
</evidence>
<protein>
    <recommendedName>
        <fullName evidence="2">carbonic anhydrase</fullName>
        <ecNumber evidence="2">4.2.1.1</ecNumber>
    </recommendedName>
</protein>
<keyword evidence="4" id="KW-0456">Lyase</keyword>